<protein>
    <recommendedName>
        <fullName evidence="3">Bacteriocin-protection protein</fullName>
    </recommendedName>
</protein>
<evidence type="ECO:0000313" key="2">
    <source>
        <dbReference type="Proteomes" id="UP000324678"/>
    </source>
</evidence>
<organism evidence="1 2">
    <name type="scientific">Agromyces intestinalis</name>
    <dbReference type="NCBI Taxonomy" id="2592652"/>
    <lineage>
        <taxon>Bacteria</taxon>
        <taxon>Bacillati</taxon>
        <taxon>Actinomycetota</taxon>
        <taxon>Actinomycetes</taxon>
        <taxon>Micrococcales</taxon>
        <taxon>Microbacteriaceae</taxon>
        <taxon>Agromyces</taxon>
    </lineage>
</organism>
<accession>A0A5C1YHA6</accession>
<gene>
    <name evidence="1" type="ORF">FLP10_08655</name>
</gene>
<dbReference type="EMBL" id="CP043505">
    <property type="protein sequence ID" value="QEO14479.1"/>
    <property type="molecule type" value="Genomic_DNA"/>
</dbReference>
<dbReference type="OrthoDB" id="9796999at2"/>
<dbReference type="RefSeq" id="WP_149160500.1">
    <property type="nucleotide sequence ID" value="NZ_CP043505.1"/>
</dbReference>
<keyword evidence="2" id="KW-1185">Reference proteome</keyword>
<reference evidence="1 2" key="1">
    <citation type="submission" date="2019-09" db="EMBL/GenBank/DDBJ databases">
        <title>Genome sequencing of strain KACC 19306.</title>
        <authorList>
            <person name="Heo J."/>
            <person name="Kim S.-J."/>
            <person name="Kim J.-S."/>
            <person name="Hong S.-B."/>
            <person name="Kwon S.-W."/>
        </authorList>
    </citation>
    <scope>NUCLEOTIDE SEQUENCE [LARGE SCALE GENOMIC DNA]</scope>
    <source>
        <strain evidence="1 2">KACC 19306</strain>
    </source>
</reference>
<dbReference type="Pfam" id="PF13376">
    <property type="entry name" value="OmdA"/>
    <property type="match status" value="1"/>
</dbReference>
<proteinExistence type="predicted"/>
<evidence type="ECO:0008006" key="3">
    <source>
        <dbReference type="Google" id="ProtNLM"/>
    </source>
</evidence>
<dbReference type="KEGG" id="ail:FLP10_08655"/>
<dbReference type="Proteomes" id="UP000324678">
    <property type="component" value="Chromosome"/>
</dbReference>
<name>A0A5C1YHA6_9MICO</name>
<evidence type="ECO:0000313" key="1">
    <source>
        <dbReference type="EMBL" id="QEO14479.1"/>
    </source>
</evidence>
<sequence length="224" mass="24829">MATIGTPGGTPERPAIFFSGPEEFRAWLEANHDTATELWMGIYKKHVPHRALTWEQAVPEALCFGWIDSVAQRIDDDAVRQRWTPRKPSSNWSAVNVALVEQLAADGRMHPAGVAAFERRRADRTGVYSHENPGQELPPEFAARLAADPAASAFLEAATPTYRRTVTHWVITAKQQATREKRLQQLIDDSAAGRLVPFQRYGETPKWVERAAEAARAAGSETSG</sequence>
<dbReference type="AlphaFoldDB" id="A0A5C1YHA6"/>